<evidence type="ECO:0000259" key="22">
    <source>
        <dbReference type="PROSITE" id="PS50923"/>
    </source>
</evidence>
<dbReference type="GO" id="GO:0004252">
    <property type="term" value="F:serine-type endopeptidase activity"/>
    <property type="evidence" value="ECO:0007669"/>
    <property type="project" value="InterPro"/>
</dbReference>
<dbReference type="STRING" id="64144.ENSATEP00000030393"/>
<evidence type="ECO:0000256" key="11">
    <source>
        <dbReference type="ARBA" id="ARBA00022801"/>
    </source>
</evidence>
<organism evidence="23 24">
    <name type="scientific">Anabas testudineus</name>
    <name type="common">Climbing perch</name>
    <name type="synonym">Anthias testudineus</name>
    <dbReference type="NCBI Taxonomy" id="64144"/>
    <lineage>
        <taxon>Eukaryota</taxon>
        <taxon>Metazoa</taxon>
        <taxon>Chordata</taxon>
        <taxon>Craniata</taxon>
        <taxon>Vertebrata</taxon>
        <taxon>Euteleostomi</taxon>
        <taxon>Actinopterygii</taxon>
        <taxon>Neopterygii</taxon>
        <taxon>Teleostei</taxon>
        <taxon>Neoteleostei</taxon>
        <taxon>Acanthomorphata</taxon>
        <taxon>Anabantaria</taxon>
        <taxon>Anabantiformes</taxon>
        <taxon>Anabantoidei</taxon>
        <taxon>Anabantidae</taxon>
        <taxon>Anabas</taxon>
    </lineage>
</organism>
<feature type="domain" description="Peptidase S1" evidence="21">
    <location>
        <begin position="471"/>
        <end position="754"/>
    </location>
</feature>
<protein>
    <recommendedName>
        <fullName evidence="16">C3/C5 convertase</fullName>
    </recommendedName>
</protein>
<evidence type="ECO:0000259" key="20">
    <source>
        <dbReference type="PROSITE" id="PS50234"/>
    </source>
</evidence>
<evidence type="ECO:0000256" key="3">
    <source>
        <dbReference type="ARBA" id="ARBA00004241"/>
    </source>
</evidence>
<feature type="active site" description="Charge relay system" evidence="17">
    <location>
        <position position="573"/>
    </location>
</feature>
<dbReference type="Gene3D" id="2.40.10.10">
    <property type="entry name" value="Trypsin-like serine proteases"/>
    <property type="match status" value="2"/>
</dbReference>
<dbReference type="Gene3D" id="3.40.50.410">
    <property type="entry name" value="von Willebrand factor, type A domain"/>
    <property type="match status" value="1"/>
</dbReference>
<evidence type="ECO:0000259" key="21">
    <source>
        <dbReference type="PROSITE" id="PS50240"/>
    </source>
</evidence>
<dbReference type="InterPro" id="IPR035976">
    <property type="entry name" value="Sushi/SCR/CCP_sf"/>
</dbReference>
<evidence type="ECO:0000256" key="8">
    <source>
        <dbReference type="ARBA" id="ARBA00022670"/>
    </source>
</evidence>
<keyword evidence="12" id="KW-0720">Serine protease</keyword>
<sequence length="769" mass="86743">MLGFNMGFSGWHWFAALSCLLCMGEVQCDCREEKVEIQGGHYTLTKGLVRGSMLVYHCPEGFYPHPALARVCQPNDSWKPAPKTFQRQKCRMVECPDPNVLEYGKVSPPQEKYFVHNETSYECYSGYTLRGSSRRVCLPNGKWSGSLPICSRDSEATCADPGIPPGGSRTGNIFDIDDTVKYTCSSNMFLVGSSERVCQENGQWTGIEPTCFYRYTYDTPRDVSEAFGSAIKESLTILDTTIDTQAGRKIRISKSGTLNIYIGVDISESIDKEYLKQATSAVTSLIRKISSFTVTPNYEIAFFSSEIFEVVNIVEFLDNKGTKEAFIKKVEDFVVGDRNTAGTDLNLIFKTFLERMAVIKQRVGEEAFKEHRHVIIVFTDGAYNMGGSPAPTLARIKNMVYMNHTVEKETQSREDYLDIYIFAVGAEIFDEDLQPLTSSKNGERFYFRMKEIKNLNETFDEIIDENEVKGLCGLHRDYNRDDTKTSKREMYPWYADVRIQSVDGGTPWKCFGSLVSPEFILTAAHCFNFRNVPSHVTVDIGDIGKKVKNFILHPKYNVSAKVKEGVNEFYDYDIALIQLEKHVDYSSTVRPICIPCTQDTSDALQLVGESTCKKQEEILLKNHIEPLAFLTRTKKIVEEKDVRAKLGDNRDECISHALQSDNNTITATDPKVAVTDNFLCTGGRSPRRDHISCTGDSGGAVFKNYEHRTIQVGVVSWGNKKKCVTGGLVESDDESRDFHINVFRVVPFLKSILGNDNQDEYTPLTFLKN</sequence>
<keyword evidence="15" id="KW-0325">Glycoprotein</keyword>
<keyword evidence="7 18" id="KW-0768">Sushi</keyword>
<keyword evidence="9 19" id="KW-0732">Signal</keyword>
<dbReference type="InterPro" id="IPR001254">
    <property type="entry name" value="Trypsin_dom"/>
</dbReference>
<dbReference type="GO" id="GO:0006508">
    <property type="term" value="P:proteolysis"/>
    <property type="evidence" value="ECO:0007669"/>
    <property type="project" value="UniProtKB-KW"/>
</dbReference>
<dbReference type="GeneTree" id="ENSGT00940000158605"/>
<dbReference type="GO" id="GO:0070062">
    <property type="term" value="C:extracellular exosome"/>
    <property type="evidence" value="ECO:0007669"/>
    <property type="project" value="TreeGrafter"/>
</dbReference>
<keyword evidence="5" id="KW-0964">Secreted</keyword>
<dbReference type="InterPro" id="IPR000436">
    <property type="entry name" value="Sushi_SCR_CCP_dom"/>
</dbReference>
<dbReference type="Pfam" id="PF00084">
    <property type="entry name" value="Sushi"/>
    <property type="match status" value="3"/>
</dbReference>
<evidence type="ECO:0000256" key="18">
    <source>
        <dbReference type="PROSITE-ProRule" id="PRU00302"/>
    </source>
</evidence>
<evidence type="ECO:0000256" key="9">
    <source>
        <dbReference type="ARBA" id="ARBA00022729"/>
    </source>
</evidence>
<evidence type="ECO:0000256" key="4">
    <source>
        <dbReference type="ARBA" id="ARBA00004613"/>
    </source>
</evidence>
<feature type="active site" description="Charge relay system" evidence="17">
    <location>
        <position position="697"/>
    </location>
</feature>
<proteinExistence type="predicted"/>
<comment type="caution">
    <text evidence="18">Lacks conserved residue(s) required for the propagation of feature annotation.</text>
</comment>
<evidence type="ECO:0000256" key="10">
    <source>
        <dbReference type="ARBA" id="ARBA00022737"/>
    </source>
</evidence>
<dbReference type="InterPro" id="IPR002035">
    <property type="entry name" value="VWF_A"/>
</dbReference>
<dbReference type="InterPro" id="IPR009003">
    <property type="entry name" value="Peptidase_S1_PA"/>
</dbReference>
<dbReference type="SUPFAM" id="SSF57535">
    <property type="entry name" value="Complement control module/SCR domain"/>
    <property type="match status" value="3"/>
</dbReference>
<dbReference type="AlphaFoldDB" id="A0A3Q1JHX7"/>
<dbReference type="InterPro" id="IPR011360">
    <property type="entry name" value="Compl_C2_B"/>
</dbReference>
<dbReference type="Pfam" id="PF00089">
    <property type="entry name" value="Trypsin"/>
    <property type="match status" value="2"/>
</dbReference>
<dbReference type="PANTHER" id="PTHR46393">
    <property type="entry name" value="SUSHI DOMAIN-CONTAINING PROTEIN"/>
    <property type="match status" value="1"/>
</dbReference>
<dbReference type="SUPFAM" id="SSF53300">
    <property type="entry name" value="vWA-like"/>
    <property type="match status" value="1"/>
</dbReference>
<dbReference type="GO" id="GO:0045087">
    <property type="term" value="P:innate immune response"/>
    <property type="evidence" value="ECO:0007669"/>
    <property type="project" value="UniProtKB-KW"/>
</dbReference>
<keyword evidence="8" id="KW-0645">Protease</keyword>
<reference evidence="23" key="3">
    <citation type="submission" date="2025-09" db="UniProtKB">
        <authorList>
            <consortium name="Ensembl"/>
        </authorList>
    </citation>
    <scope>IDENTIFICATION</scope>
</reference>
<keyword evidence="10" id="KW-0677">Repeat</keyword>
<feature type="active site" description="Charge relay system" evidence="17">
    <location>
        <position position="525"/>
    </location>
</feature>
<dbReference type="GO" id="GO:0009617">
    <property type="term" value="P:response to bacterium"/>
    <property type="evidence" value="ECO:0007669"/>
    <property type="project" value="TreeGrafter"/>
</dbReference>
<keyword evidence="24" id="KW-1185">Reference proteome</keyword>
<feature type="disulfide bond" evidence="18">
    <location>
        <begin position="184"/>
        <end position="211"/>
    </location>
</feature>
<evidence type="ECO:0000313" key="23">
    <source>
        <dbReference type="Ensembl" id="ENSATEP00000030393.3"/>
    </source>
</evidence>
<evidence type="ECO:0000256" key="7">
    <source>
        <dbReference type="ARBA" id="ARBA00022659"/>
    </source>
</evidence>
<dbReference type="InterPro" id="IPR018114">
    <property type="entry name" value="TRYPSIN_HIS"/>
</dbReference>
<keyword evidence="6" id="KW-0399">Innate immunity</keyword>
<comment type="subcellular location">
    <subcellularLocation>
        <location evidence="3">Cell surface</location>
    </subcellularLocation>
    <subcellularLocation>
        <location evidence="4">Secreted</location>
    </subcellularLocation>
</comment>
<keyword evidence="14 18" id="KW-1015">Disulfide bond</keyword>
<dbReference type="GO" id="GO:0009986">
    <property type="term" value="C:cell surface"/>
    <property type="evidence" value="ECO:0007669"/>
    <property type="project" value="UniProtKB-SubCell"/>
</dbReference>
<dbReference type="SMART" id="SM00020">
    <property type="entry name" value="Tryp_SPc"/>
    <property type="match status" value="1"/>
</dbReference>
<feature type="disulfide bond" evidence="18">
    <location>
        <begin position="123"/>
        <end position="150"/>
    </location>
</feature>
<dbReference type="PROSITE" id="PS50923">
    <property type="entry name" value="SUSHI"/>
    <property type="match status" value="3"/>
</dbReference>
<evidence type="ECO:0000313" key="24">
    <source>
        <dbReference type="Proteomes" id="UP000265040"/>
    </source>
</evidence>
<evidence type="ECO:0000256" key="2">
    <source>
        <dbReference type="ARBA" id="ARBA00001946"/>
    </source>
</evidence>
<dbReference type="PIRSF" id="PIRSF001154">
    <property type="entry name" value="Compl_C2_B"/>
    <property type="match status" value="1"/>
</dbReference>
<dbReference type="PANTHER" id="PTHR46393:SF6">
    <property type="entry name" value="COMPLEMENT C2-RELATED"/>
    <property type="match status" value="1"/>
</dbReference>
<feature type="domain" description="VWFA" evidence="20">
    <location>
        <begin position="259"/>
        <end position="462"/>
    </location>
</feature>
<gene>
    <name evidence="23" type="primary">CFB</name>
</gene>
<dbReference type="Ensembl" id="ENSATET00000030852.3">
    <property type="protein sequence ID" value="ENSATEP00000030393.3"/>
    <property type="gene ID" value="ENSATEG00000028669.2"/>
</dbReference>
<feature type="signal peptide" evidence="19">
    <location>
        <begin position="1"/>
        <end position="28"/>
    </location>
</feature>
<evidence type="ECO:0000256" key="15">
    <source>
        <dbReference type="ARBA" id="ARBA00023180"/>
    </source>
</evidence>
<dbReference type="Pfam" id="PF00092">
    <property type="entry name" value="VWA"/>
    <property type="match status" value="1"/>
</dbReference>
<evidence type="ECO:0000256" key="14">
    <source>
        <dbReference type="ARBA" id="ARBA00023157"/>
    </source>
</evidence>
<feature type="domain" description="Sushi" evidence="22">
    <location>
        <begin position="156"/>
        <end position="213"/>
    </location>
</feature>
<feature type="domain" description="Sushi" evidence="22">
    <location>
        <begin position="93"/>
        <end position="152"/>
    </location>
</feature>
<reference evidence="23" key="2">
    <citation type="submission" date="2025-08" db="UniProtKB">
        <authorList>
            <consortium name="Ensembl"/>
        </authorList>
    </citation>
    <scope>IDENTIFICATION</scope>
</reference>
<feature type="domain" description="Sushi" evidence="22">
    <location>
        <begin position="26"/>
        <end position="92"/>
    </location>
</feature>
<dbReference type="SMART" id="SM00032">
    <property type="entry name" value="CCP"/>
    <property type="match status" value="3"/>
</dbReference>
<dbReference type="PROSITE" id="PS00134">
    <property type="entry name" value="TRYPSIN_HIS"/>
    <property type="match status" value="1"/>
</dbReference>
<dbReference type="SUPFAM" id="SSF50494">
    <property type="entry name" value="Trypsin-like serine proteases"/>
    <property type="match status" value="1"/>
</dbReference>
<dbReference type="CDD" id="cd00033">
    <property type="entry name" value="CCP"/>
    <property type="match status" value="3"/>
</dbReference>
<keyword evidence="13" id="KW-0391">Immunity</keyword>
<reference evidence="23" key="1">
    <citation type="submission" date="2021-04" db="EMBL/GenBank/DDBJ databases">
        <authorList>
            <consortium name="Wellcome Sanger Institute Data Sharing"/>
        </authorList>
    </citation>
    <scope>NUCLEOTIDE SEQUENCE [LARGE SCALE GENOMIC DNA]</scope>
</reference>
<feature type="chain" id="PRO_5043568343" description="C3/C5 convertase" evidence="19">
    <location>
        <begin position="29"/>
        <end position="769"/>
    </location>
</feature>
<name>A0A3Q1JHX7_ANATE</name>
<accession>A0A3Q1JHX7</accession>
<evidence type="ECO:0000256" key="17">
    <source>
        <dbReference type="PIRSR" id="PIRSR001154-1"/>
    </source>
</evidence>
<evidence type="ECO:0000256" key="12">
    <source>
        <dbReference type="ARBA" id="ARBA00022825"/>
    </source>
</evidence>
<evidence type="ECO:0000256" key="6">
    <source>
        <dbReference type="ARBA" id="ARBA00022588"/>
    </source>
</evidence>
<evidence type="ECO:0000256" key="13">
    <source>
        <dbReference type="ARBA" id="ARBA00022859"/>
    </source>
</evidence>
<evidence type="ECO:0000256" key="1">
    <source>
        <dbReference type="ARBA" id="ARBA00001936"/>
    </source>
</evidence>
<dbReference type="InterPro" id="IPR001314">
    <property type="entry name" value="Peptidase_S1A"/>
</dbReference>
<dbReference type="PRINTS" id="PR00722">
    <property type="entry name" value="CHYMOTRYPSIN"/>
</dbReference>
<evidence type="ECO:0000256" key="19">
    <source>
        <dbReference type="SAM" id="SignalP"/>
    </source>
</evidence>
<dbReference type="Proteomes" id="UP000265040">
    <property type="component" value="Chromosome 14"/>
</dbReference>
<dbReference type="Gene3D" id="2.10.70.10">
    <property type="entry name" value="Complement Module, domain 1"/>
    <property type="match status" value="3"/>
</dbReference>
<dbReference type="PROSITE" id="PS50240">
    <property type="entry name" value="TRYPSIN_DOM"/>
    <property type="match status" value="1"/>
</dbReference>
<comment type="cofactor">
    <cofactor evidence="2">
        <name>Mg(2+)</name>
        <dbReference type="ChEBI" id="CHEBI:18420"/>
    </cofactor>
</comment>
<evidence type="ECO:0000256" key="16">
    <source>
        <dbReference type="ARBA" id="ARBA00029636"/>
    </source>
</evidence>
<dbReference type="CDD" id="cd00190">
    <property type="entry name" value="Tryp_SPc"/>
    <property type="match status" value="1"/>
</dbReference>
<comment type="cofactor">
    <cofactor evidence="1">
        <name>Mn(2+)</name>
        <dbReference type="ChEBI" id="CHEBI:29035"/>
    </cofactor>
</comment>
<dbReference type="SMART" id="SM00327">
    <property type="entry name" value="VWA"/>
    <property type="match status" value="1"/>
</dbReference>
<dbReference type="PROSITE" id="PS50234">
    <property type="entry name" value="VWFA"/>
    <property type="match status" value="1"/>
</dbReference>
<dbReference type="InterPro" id="IPR036465">
    <property type="entry name" value="vWFA_dom_sf"/>
</dbReference>
<keyword evidence="11" id="KW-0378">Hydrolase</keyword>
<dbReference type="InterPro" id="IPR043504">
    <property type="entry name" value="Peptidase_S1_PA_chymotrypsin"/>
</dbReference>
<evidence type="ECO:0000256" key="5">
    <source>
        <dbReference type="ARBA" id="ARBA00022525"/>
    </source>
</evidence>
<dbReference type="GO" id="GO:0006956">
    <property type="term" value="P:complement activation"/>
    <property type="evidence" value="ECO:0007669"/>
    <property type="project" value="InterPro"/>
</dbReference>